<keyword evidence="5" id="KW-0325">Glycoprotein</keyword>
<evidence type="ECO:0000259" key="7">
    <source>
        <dbReference type="Pfam" id="PF25609"/>
    </source>
</evidence>
<dbReference type="Pfam" id="PF25609">
    <property type="entry name" value="Unc5_NetrinR_N"/>
    <property type="match status" value="1"/>
</dbReference>
<name>A0A3N0ZAH3_ANAGA</name>
<keyword evidence="4 8" id="KW-0675">Receptor</keyword>
<dbReference type="Proteomes" id="UP000281406">
    <property type="component" value="Unassembled WGS sequence"/>
</dbReference>
<reference evidence="8 9" key="1">
    <citation type="submission" date="2018-10" db="EMBL/GenBank/DDBJ databases">
        <title>Genome assembly for a Yunnan-Guizhou Plateau 3E fish, Anabarilius grahami (Regan), and its evolutionary and genetic applications.</title>
        <authorList>
            <person name="Jiang W."/>
        </authorList>
    </citation>
    <scope>NUCLEOTIDE SEQUENCE [LARGE SCALE GENOMIC DNA]</scope>
    <source>
        <strain evidence="8">AG-KIZ</strain>
        <tissue evidence="8">Muscle</tissue>
    </source>
</reference>
<dbReference type="EMBL" id="RJVU01000660">
    <property type="protein sequence ID" value="ROL55383.1"/>
    <property type="molecule type" value="Genomic_DNA"/>
</dbReference>
<evidence type="ECO:0000256" key="1">
    <source>
        <dbReference type="ARBA" id="ARBA00004479"/>
    </source>
</evidence>
<keyword evidence="3" id="KW-1015">Disulfide bond</keyword>
<accession>A0A3N0ZAH3</accession>
<evidence type="ECO:0000256" key="4">
    <source>
        <dbReference type="ARBA" id="ARBA00023170"/>
    </source>
</evidence>
<keyword evidence="6" id="KW-0393">Immunoglobulin domain</keyword>
<dbReference type="InterPro" id="IPR013783">
    <property type="entry name" value="Ig-like_fold"/>
</dbReference>
<organism evidence="8 9">
    <name type="scientific">Anabarilius grahami</name>
    <name type="common">Kanglang fish</name>
    <name type="synonym">Barilius grahami</name>
    <dbReference type="NCBI Taxonomy" id="495550"/>
    <lineage>
        <taxon>Eukaryota</taxon>
        <taxon>Metazoa</taxon>
        <taxon>Chordata</taxon>
        <taxon>Craniata</taxon>
        <taxon>Vertebrata</taxon>
        <taxon>Euteleostomi</taxon>
        <taxon>Actinopterygii</taxon>
        <taxon>Neopterygii</taxon>
        <taxon>Teleostei</taxon>
        <taxon>Ostariophysi</taxon>
        <taxon>Cypriniformes</taxon>
        <taxon>Xenocyprididae</taxon>
        <taxon>Xenocypridinae</taxon>
        <taxon>Xenocypridinae incertae sedis</taxon>
        <taxon>Anabarilius</taxon>
    </lineage>
</organism>
<dbReference type="OrthoDB" id="5973910at2759"/>
<comment type="caution">
    <text evidence="8">The sequence shown here is derived from an EMBL/GenBank/DDBJ whole genome shotgun (WGS) entry which is preliminary data.</text>
</comment>
<keyword evidence="9" id="KW-1185">Reference proteome</keyword>
<keyword evidence="2" id="KW-0472">Membrane</keyword>
<proteinExistence type="predicted"/>
<feature type="domain" description="Netrin receptor UNC5A-D-like N-terminal" evidence="7">
    <location>
        <begin position="48"/>
        <end position="92"/>
    </location>
</feature>
<evidence type="ECO:0000256" key="5">
    <source>
        <dbReference type="ARBA" id="ARBA00023180"/>
    </source>
</evidence>
<dbReference type="InterPro" id="IPR057755">
    <property type="entry name" value="UNC5A-D-like_N"/>
</dbReference>
<evidence type="ECO:0000256" key="3">
    <source>
        <dbReference type="ARBA" id="ARBA00023157"/>
    </source>
</evidence>
<evidence type="ECO:0000313" key="8">
    <source>
        <dbReference type="EMBL" id="ROL55383.1"/>
    </source>
</evidence>
<comment type="subcellular location">
    <subcellularLocation>
        <location evidence="1">Membrane</location>
        <topology evidence="1">Single-pass type I membrane protein</topology>
    </subcellularLocation>
</comment>
<evidence type="ECO:0000256" key="6">
    <source>
        <dbReference type="ARBA" id="ARBA00023319"/>
    </source>
</evidence>
<sequence>MNNNQRSLANRIRPAVTLQMQLQRLKQLNHLGSRSAANTDELSAHGPCLVVREASIEITRQQVEELFGLEDFWCQCVAWSSAGTTKSRKAHVRIALFLTKADHSARVYKQLLISLFPTIHLASLMQTPPFSYIVYIQELDVPLSHRVSILSLLQKLRHTQIPLQTRYSDARKVLFTSVTLTTG</sequence>
<evidence type="ECO:0000256" key="2">
    <source>
        <dbReference type="ARBA" id="ARBA00023136"/>
    </source>
</evidence>
<evidence type="ECO:0000313" key="9">
    <source>
        <dbReference type="Proteomes" id="UP000281406"/>
    </source>
</evidence>
<dbReference type="AlphaFoldDB" id="A0A3N0ZAH3"/>
<gene>
    <name evidence="8" type="ORF">DPX16_1102</name>
</gene>
<protein>
    <submittedName>
        <fullName evidence="8">Netrin receptor UNC5C</fullName>
    </submittedName>
</protein>
<dbReference type="Gene3D" id="2.60.40.10">
    <property type="entry name" value="Immunoglobulins"/>
    <property type="match status" value="1"/>
</dbReference>